<feature type="compositionally biased region" description="Basic and acidic residues" evidence="1">
    <location>
        <begin position="8"/>
        <end position="29"/>
    </location>
</feature>
<dbReference type="AlphaFoldDB" id="A0A8H7YQW3"/>
<dbReference type="EMBL" id="JAEVHI010000004">
    <property type="protein sequence ID" value="KAG5294090.1"/>
    <property type="molecule type" value="Genomic_DNA"/>
</dbReference>
<evidence type="ECO:0000256" key="1">
    <source>
        <dbReference type="SAM" id="MobiDB-lite"/>
    </source>
</evidence>
<evidence type="ECO:0000313" key="2">
    <source>
        <dbReference type="EMBL" id="KAG5294090.1"/>
    </source>
</evidence>
<feature type="region of interest" description="Disordered" evidence="1">
    <location>
        <begin position="1"/>
        <end position="29"/>
    </location>
</feature>
<protein>
    <submittedName>
        <fullName evidence="2">Uncharacterized protein</fullName>
    </submittedName>
</protein>
<proteinExistence type="predicted"/>
<accession>A0A8H7YQW3</accession>
<reference evidence="2 3" key="1">
    <citation type="submission" date="2021-01" db="EMBL/GenBank/DDBJ databases">
        <title>Chromosome-level genome assembly of a human fungal pathogen reveals clustering of transcriptionally co-regulated genes.</title>
        <authorList>
            <person name="Voorhies M."/>
            <person name="Cohen S."/>
            <person name="Shea T.P."/>
            <person name="Petrus S."/>
            <person name="Munoz J.F."/>
            <person name="Poplawski S."/>
            <person name="Goldman W.E."/>
            <person name="Michael T."/>
            <person name="Cuomo C.A."/>
            <person name="Sil A."/>
            <person name="Beyhan S."/>
        </authorList>
    </citation>
    <scope>NUCLEOTIDE SEQUENCE [LARGE SCALE GENOMIC DNA]</scope>
    <source>
        <strain evidence="2 3">G184AR</strain>
    </source>
</reference>
<name>A0A8H7YQW3_AJECA</name>
<comment type="caution">
    <text evidence="2">The sequence shown here is derived from an EMBL/GenBank/DDBJ whole genome shotgun (WGS) entry which is preliminary data.</text>
</comment>
<gene>
    <name evidence="2" type="ORF">I7I52_05618</name>
</gene>
<dbReference type="VEuPathDB" id="FungiDB:I7I52_05618"/>
<organism evidence="2 3">
    <name type="scientific">Ajellomyces capsulatus</name>
    <name type="common">Darling's disease fungus</name>
    <name type="synonym">Histoplasma capsulatum</name>
    <dbReference type="NCBI Taxonomy" id="5037"/>
    <lineage>
        <taxon>Eukaryota</taxon>
        <taxon>Fungi</taxon>
        <taxon>Dikarya</taxon>
        <taxon>Ascomycota</taxon>
        <taxon>Pezizomycotina</taxon>
        <taxon>Eurotiomycetes</taxon>
        <taxon>Eurotiomycetidae</taxon>
        <taxon>Onygenales</taxon>
        <taxon>Ajellomycetaceae</taxon>
        <taxon>Histoplasma</taxon>
    </lineage>
</organism>
<evidence type="ECO:0000313" key="3">
    <source>
        <dbReference type="Proteomes" id="UP000670092"/>
    </source>
</evidence>
<sequence length="80" mass="9106">MSYCGNESSRRAVEIENSEKDTQFGDDHSFPRKTIHKFLAQSLLSLDWASPIWSRLLVLLTLQHSPIVLPGRTSPRLDDP</sequence>
<dbReference type="Proteomes" id="UP000670092">
    <property type="component" value="Unassembled WGS sequence"/>
</dbReference>